<dbReference type="GO" id="GO:0006400">
    <property type="term" value="P:tRNA modification"/>
    <property type="evidence" value="ECO:0007669"/>
    <property type="project" value="UniProtKB-ARBA"/>
</dbReference>
<reference evidence="5 6" key="1">
    <citation type="submission" date="2017-12" db="EMBL/GenBank/DDBJ databases">
        <title>Hemimetabolous genomes reveal molecular basis of termite eusociality.</title>
        <authorList>
            <person name="Harrison M.C."/>
            <person name="Jongepier E."/>
            <person name="Robertson H.M."/>
            <person name="Arning N."/>
            <person name="Bitard-Feildel T."/>
            <person name="Chao H."/>
            <person name="Childers C.P."/>
            <person name="Dinh H."/>
            <person name="Doddapaneni H."/>
            <person name="Dugan S."/>
            <person name="Gowin J."/>
            <person name="Greiner C."/>
            <person name="Han Y."/>
            <person name="Hu H."/>
            <person name="Hughes D.S.T."/>
            <person name="Huylmans A.-K."/>
            <person name="Kemena C."/>
            <person name="Kremer L.P.M."/>
            <person name="Lee S.L."/>
            <person name="Lopez-Ezquerra A."/>
            <person name="Mallet L."/>
            <person name="Monroy-Kuhn J.M."/>
            <person name="Moser A."/>
            <person name="Murali S.C."/>
            <person name="Muzny D.M."/>
            <person name="Otani S."/>
            <person name="Piulachs M.-D."/>
            <person name="Poelchau M."/>
            <person name="Qu J."/>
            <person name="Schaub F."/>
            <person name="Wada-Katsumata A."/>
            <person name="Worley K.C."/>
            <person name="Xie Q."/>
            <person name="Ylla G."/>
            <person name="Poulsen M."/>
            <person name="Gibbs R.A."/>
            <person name="Schal C."/>
            <person name="Richards S."/>
            <person name="Belles X."/>
            <person name="Korb J."/>
            <person name="Bornberg-Bauer E."/>
        </authorList>
    </citation>
    <scope>NUCLEOTIDE SEQUENCE [LARGE SCALE GENOMIC DNA]</scope>
    <source>
        <tissue evidence="5">Whole body</tissue>
    </source>
</reference>
<evidence type="ECO:0000313" key="6">
    <source>
        <dbReference type="Proteomes" id="UP000235965"/>
    </source>
</evidence>
<gene>
    <name evidence="5" type="primary">kti12</name>
    <name evidence="5" type="ORF">B7P43_G07089</name>
</gene>
<dbReference type="PANTHER" id="PTHR12435">
    <property type="match status" value="1"/>
</dbReference>
<comment type="similarity">
    <text evidence="3">Belongs to the KTI12 family.</text>
</comment>
<dbReference type="Gene3D" id="3.40.50.300">
    <property type="entry name" value="P-loop containing nucleotide triphosphate hydrolases"/>
    <property type="match status" value="1"/>
</dbReference>
<evidence type="ECO:0000313" key="5">
    <source>
        <dbReference type="EMBL" id="PNF14264.1"/>
    </source>
</evidence>
<dbReference type="GO" id="GO:0005524">
    <property type="term" value="F:ATP binding"/>
    <property type="evidence" value="ECO:0007669"/>
    <property type="project" value="UniProtKB-KW"/>
</dbReference>
<organism evidence="5 6">
    <name type="scientific">Cryptotermes secundus</name>
    <dbReference type="NCBI Taxonomy" id="105785"/>
    <lineage>
        <taxon>Eukaryota</taxon>
        <taxon>Metazoa</taxon>
        <taxon>Ecdysozoa</taxon>
        <taxon>Arthropoda</taxon>
        <taxon>Hexapoda</taxon>
        <taxon>Insecta</taxon>
        <taxon>Pterygota</taxon>
        <taxon>Neoptera</taxon>
        <taxon>Polyneoptera</taxon>
        <taxon>Dictyoptera</taxon>
        <taxon>Blattodea</taxon>
        <taxon>Blattoidea</taxon>
        <taxon>Termitoidae</taxon>
        <taxon>Kalotermitidae</taxon>
        <taxon>Cryptotermitinae</taxon>
        <taxon>Cryptotermes</taxon>
    </lineage>
</organism>
<proteinExistence type="inferred from homology"/>
<accession>A0A2J7PD53</accession>
<dbReference type="Proteomes" id="UP000235965">
    <property type="component" value="Unassembled WGS sequence"/>
</dbReference>
<dbReference type="OrthoDB" id="9972657at2759"/>
<dbReference type="InterPro" id="IPR027417">
    <property type="entry name" value="P-loop_NTPase"/>
</dbReference>
<dbReference type="InterPro" id="IPR013641">
    <property type="entry name" value="KTI12/PSTK"/>
</dbReference>
<comment type="caution">
    <text evidence="5">The sequence shown here is derived from an EMBL/GenBank/DDBJ whole genome shotgun (WGS) entry which is preliminary data.</text>
</comment>
<protein>
    <recommendedName>
        <fullName evidence="4">Protein KTI12 homolog</fullName>
    </recommendedName>
</protein>
<keyword evidence="1" id="KW-0547">Nucleotide-binding</keyword>
<name>A0A2J7PD53_9NEOP</name>
<dbReference type="AlphaFoldDB" id="A0A2J7PD53"/>
<dbReference type="FunCoup" id="A0A2J7PD53">
    <property type="interactions" value="925"/>
</dbReference>
<dbReference type="EMBL" id="NEVH01026393">
    <property type="protein sequence ID" value="PNF14264.1"/>
    <property type="molecule type" value="Genomic_DNA"/>
</dbReference>
<dbReference type="FunFam" id="3.40.50.300:FF:000827">
    <property type="entry name" value="KTI12 chromatin-associated homolog"/>
    <property type="match status" value="1"/>
</dbReference>
<keyword evidence="2" id="KW-0067">ATP-binding</keyword>
<evidence type="ECO:0000256" key="1">
    <source>
        <dbReference type="ARBA" id="ARBA00022741"/>
    </source>
</evidence>
<keyword evidence="6" id="KW-1185">Reference proteome</keyword>
<dbReference type="Pfam" id="PF08433">
    <property type="entry name" value="KTI12"/>
    <property type="match status" value="1"/>
</dbReference>
<evidence type="ECO:0000256" key="4">
    <source>
        <dbReference type="ARBA" id="ARBA00026170"/>
    </source>
</evidence>
<dbReference type="InParanoid" id="A0A2J7PD53"/>
<sequence>MPLILITGIPSSGKSARALEIKSYFEDVREKTVHLVNENDIITASGTQKNVIFLDATKEKQVRGLIKSEAQRLISREDIVIIDAGNYIKGYRYELYCMSKASKTTQCTVHCEVTVNTAWEWNNLREKEDDCYTQETFDALTMRFEPPDSRNRWDSPLFTVLPGNKVPVDQVHSVLFERKAPPPNQSTQCAPLSSTNFLYEIDRITQDVVTAILSAQKLGLEGEVKIPGYKDCVLLTNGANMTAAQLTRLRRQFLAYTKLHPSNDISKTGLLFVQFLNTSLR</sequence>
<dbReference type="STRING" id="105785.A0A2J7PD53"/>
<dbReference type="GO" id="GO:0006357">
    <property type="term" value="P:regulation of transcription by RNA polymerase II"/>
    <property type="evidence" value="ECO:0007669"/>
    <property type="project" value="UniProtKB-ARBA"/>
</dbReference>
<evidence type="ECO:0000256" key="2">
    <source>
        <dbReference type="ARBA" id="ARBA00022840"/>
    </source>
</evidence>
<evidence type="ECO:0000256" key="3">
    <source>
        <dbReference type="ARBA" id="ARBA00025768"/>
    </source>
</evidence>
<dbReference type="SUPFAM" id="SSF52540">
    <property type="entry name" value="P-loop containing nucleoside triphosphate hydrolases"/>
    <property type="match status" value="1"/>
</dbReference>